<dbReference type="Pfam" id="PF13831">
    <property type="entry name" value="PHD_2"/>
    <property type="match status" value="1"/>
</dbReference>
<dbReference type="PROSITE" id="PS51805">
    <property type="entry name" value="EPHD"/>
    <property type="match status" value="1"/>
</dbReference>
<keyword evidence="6" id="KW-0539">Nucleus</keyword>
<gene>
    <name evidence="10" type="ORF">MELLADRAFT_25990</name>
</gene>
<evidence type="ECO:0000313" key="10">
    <source>
        <dbReference type="EMBL" id="EGG11957.1"/>
    </source>
</evidence>
<dbReference type="eggNOG" id="KOG0955">
    <property type="taxonomic scope" value="Eukaryota"/>
</dbReference>
<dbReference type="InterPro" id="IPR019542">
    <property type="entry name" value="Enhancer_polycomb-like_N"/>
</dbReference>
<protein>
    <recommendedName>
        <fullName evidence="12">PHD-type domain-containing protein</fullName>
    </recommendedName>
</protein>
<dbReference type="Gene3D" id="3.30.40.10">
    <property type="entry name" value="Zinc/RING finger domain, C3HC4 (zinc finger)"/>
    <property type="match status" value="2"/>
</dbReference>
<dbReference type="InterPro" id="IPR050701">
    <property type="entry name" value="Histone_Mod_Regulator"/>
</dbReference>
<dbReference type="InterPro" id="IPR019786">
    <property type="entry name" value="Zinc_finger_PHD-type_CS"/>
</dbReference>
<feature type="non-terminal residue" evidence="10">
    <location>
        <position position="229"/>
    </location>
</feature>
<evidence type="ECO:0000256" key="5">
    <source>
        <dbReference type="ARBA" id="ARBA00022833"/>
    </source>
</evidence>
<dbReference type="GO" id="GO:0008270">
    <property type="term" value="F:zinc ion binding"/>
    <property type="evidence" value="ECO:0007669"/>
    <property type="project" value="UniProtKB-KW"/>
</dbReference>
<dbReference type="InterPro" id="IPR013083">
    <property type="entry name" value="Znf_RING/FYVE/PHD"/>
</dbReference>
<dbReference type="AlphaFoldDB" id="F4R6Z9"/>
<reference evidence="11" key="1">
    <citation type="journal article" date="2011" name="Proc. Natl. Acad. Sci. U.S.A.">
        <title>Obligate biotrophy features unraveled by the genomic analysis of rust fungi.</title>
        <authorList>
            <person name="Duplessis S."/>
            <person name="Cuomo C.A."/>
            <person name="Lin Y.-C."/>
            <person name="Aerts A."/>
            <person name="Tisserant E."/>
            <person name="Veneault-Fourrey C."/>
            <person name="Joly D.L."/>
            <person name="Hacquard S."/>
            <person name="Amselem J."/>
            <person name="Cantarel B.L."/>
            <person name="Chiu R."/>
            <person name="Coutinho P.M."/>
            <person name="Feau N."/>
            <person name="Field M."/>
            <person name="Frey P."/>
            <person name="Gelhaye E."/>
            <person name="Goldberg J."/>
            <person name="Grabherr M.G."/>
            <person name="Kodira C.D."/>
            <person name="Kohler A."/>
            <person name="Kuees U."/>
            <person name="Lindquist E.A."/>
            <person name="Lucas S.M."/>
            <person name="Mago R."/>
            <person name="Mauceli E."/>
            <person name="Morin E."/>
            <person name="Murat C."/>
            <person name="Pangilinan J.L."/>
            <person name="Park R."/>
            <person name="Pearson M."/>
            <person name="Quesneville H."/>
            <person name="Rouhier N."/>
            <person name="Sakthikumar S."/>
            <person name="Salamov A.A."/>
            <person name="Schmutz J."/>
            <person name="Selles B."/>
            <person name="Shapiro H."/>
            <person name="Tanguay P."/>
            <person name="Tuskan G.A."/>
            <person name="Henrissat B."/>
            <person name="Van de Peer Y."/>
            <person name="Rouze P."/>
            <person name="Ellis J.G."/>
            <person name="Dodds P.N."/>
            <person name="Schein J.E."/>
            <person name="Zhong S."/>
            <person name="Hamelin R.C."/>
            <person name="Grigoriev I.V."/>
            <person name="Szabo L.J."/>
            <person name="Martin F."/>
        </authorList>
    </citation>
    <scope>NUCLEOTIDE SEQUENCE [LARGE SCALE GENOMIC DNA]</scope>
    <source>
        <strain evidence="11">98AG31 / pathotype 3-4-7</strain>
    </source>
</reference>
<dbReference type="InterPro" id="IPR019787">
    <property type="entry name" value="Znf_PHD-finger"/>
</dbReference>
<dbReference type="GeneID" id="18926942"/>
<dbReference type="OrthoDB" id="2499616at2759"/>
<evidence type="ECO:0000256" key="3">
    <source>
        <dbReference type="ARBA" id="ARBA00022737"/>
    </source>
</evidence>
<evidence type="ECO:0000256" key="1">
    <source>
        <dbReference type="ARBA" id="ARBA00004123"/>
    </source>
</evidence>
<dbReference type="InterPro" id="IPR011011">
    <property type="entry name" value="Znf_FYVE_PHD"/>
</dbReference>
<dbReference type="CDD" id="cd15492">
    <property type="entry name" value="PHD_BRPF_JADE_like"/>
    <property type="match status" value="1"/>
</dbReference>
<feature type="domain" description="PHD-type" evidence="8">
    <location>
        <begin position="78"/>
        <end position="128"/>
    </location>
</feature>
<feature type="domain" description="PHD-type" evidence="9">
    <location>
        <begin position="132"/>
        <end position="229"/>
    </location>
</feature>
<evidence type="ECO:0000256" key="6">
    <source>
        <dbReference type="ARBA" id="ARBA00023242"/>
    </source>
</evidence>
<keyword evidence="3" id="KW-0677">Repeat</keyword>
<dbReference type="InterPro" id="IPR034732">
    <property type="entry name" value="EPHD"/>
</dbReference>
<dbReference type="SUPFAM" id="SSF57903">
    <property type="entry name" value="FYVE/PHD zinc finger"/>
    <property type="match status" value="1"/>
</dbReference>
<feature type="non-terminal residue" evidence="10">
    <location>
        <position position="1"/>
    </location>
</feature>
<name>F4R6Z9_MELLP</name>
<dbReference type="FunFam" id="3.30.40.10:FF:000008">
    <property type="entry name" value="Bromodomain containing 1, isoform CRA_a"/>
    <property type="match status" value="1"/>
</dbReference>
<dbReference type="GO" id="GO:0006357">
    <property type="term" value="P:regulation of transcription by RNA polymerase II"/>
    <property type="evidence" value="ECO:0007669"/>
    <property type="project" value="TreeGrafter"/>
</dbReference>
<dbReference type="EMBL" id="GL883091">
    <property type="protein sequence ID" value="EGG11957.1"/>
    <property type="molecule type" value="Genomic_DNA"/>
</dbReference>
<dbReference type="InParanoid" id="F4R6Z9"/>
<dbReference type="PROSITE" id="PS01359">
    <property type="entry name" value="ZF_PHD_1"/>
    <property type="match status" value="1"/>
</dbReference>
<organism evidence="11">
    <name type="scientific">Melampsora larici-populina (strain 98AG31 / pathotype 3-4-7)</name>
    <name type="common">Poplar leaf rust fungus</name>
    <dbReference type="NCBI Taxonomy" id="747676"/>
    <lineage>
        <taxon>Eukaryota</taxon>
        <taxon>Fungi</taxon>
        <taxon>Dikarya</taxon>
        <taxon>Basidiomycota</taxon>
        <taxon>Pucciniomycotina</taxon>
        <taxon>Pucciniomycetes</taxon>
        <taxon>Pucciniales</taxon>
        <taxon>Melampsoraceae</taxon>
        <taxon>Melampsora</taxon>
    </lineage>
</organism>
<evidence type="ECO:0000313" key="11">
    <source>
        <dbReference type="Proteomes" id="UP000001072"/>
    </source>
</evidence>
<dbReference type="PANTHER" id="PTHR13793:SF107">
    <property type="entry name" value="BROMODOMAIN-CONTAINING PROTEIN HOMOLOG"/>
    <property type="match status" value="1"/>
</dbReference>
<comment type="subcellular location">
    <subcellularLocation>
        <location evidence="1">Nucleus</location>
    </subcellularLocation>
</comment>
<sequence>PGSYIRWVQPAEAELESRCEYDMDEQDHEWLTGLNADRKRVGFDQIPFEFFEIVMDRLEKEWFQLLIKPDANSIPTEDSRCAICEDGDTENSNAIVFCDGCNLAVHQDCYGIPYIPEGQWLCRKCTVSPDRPVTCTLCPNSYGAFKLTAENEWAHLICAIHIPETGVGNAMYMEPIDGVHNIPKQRWKLKCYICKQTTGACIQCSSRNCFVAYHVTCAQESGLYLKMKP</sequence>
<dbReference type="PANTHER" id="PTHR13793">
    <property type="entry name" value="PHD FINGER PROTEINS"/>
    <property type="match status" value="1"/>
</dbReference>
<dbReference type="Pfam" id="PF10513">
    <property type="entry name" value="EPL1"/>
    <property type="match status" value="1"/>
</dbReference>
<evidence type="ECO:0000259" key="8">
    <source>
        <dbReference type="PROSITE" id="PS50016"/>
    </source>
</evidence>
<keyword evidence="2" id="KW-0479">Metal-binding</keyword>
<proteinExistence type="predicted"/>
<dbReference type="RefSeq" id="XP_007404332.1">
    <property type="nucleotide sequence ID" value="XM_007404270.1"/>
</dbReference>
<dbReference type="Pfam" id="PF13832">
    <property type="entry name" value="zf-HC5HC2H_2"/>
    <property type="match status" value="1"/>
</dbReference>
<keyword evidence="5" id="KW-0862">Zinc</keyword>
<evidence type="ECO:0008006" key="12">
    <source>
        <dbReference type="Google" id="ProtNLM"/>
    </source>
</evidence>
<evidence type="ECO:0000259" key="9">
    <source>
        <dbReference type="PROSITE" id="PS51805"/>
    </source>
</evidence>
<dbReference type="KEGG" id="mlr:MELLADRAFT_25990"/>
<dbReference type="SMART" id="SM00249">
    <property type="entry name" value="PHD"/>
    <property type="match status" value="2"/>
</dbReference>
<dbReference type="STRING" id="747676.F4R6Z9"/>
<keyword evidence="11" id="KW-1185">Reference proteome</keyword>
<dbReference type="VEuPathDB" id="FungiDB:MELLADRAFT_25990"/>
<keyword evidence="4 7" id="KW-0863">Zinc-finger</keyword>
<dbReference type="GO" id="GO:0005634">
    <property type="term" value="C:nucleus"/>
    <property type="evidence" value="ECO:0007669"/>
    <property type="project" value="UniProtKB-SubCell"/>
</dbReference>
<dbReference type="InterPro" id="IPR001965">
    <property type="entry name" value="Znf_PHD"/>
</dbReference>
<dbReference type="Proteomes" id="UP000001072">
    <property type="component" value="Unassembled WGS sequence"/>
</dbReference>
<dbReference type="FunFam" id="3.30.40.10:FF:000007">
    <property type="entry name" value="Bromodomain containing 1, isoform CRA_b"/>
    <property type="match status" value="1"/>
</dbReference>
<dbReference type="PROSITE" id="PS50016">
    <property type="entry name" value="ZF_PHD_2"/>
    <property type="match status" value="1"/>
</dbReference>
<accession>F4R6Z9</accession>
<evidence type="ECO:0000256" key="7">
    <source>
        <dbReference type="PROSITE-ProRule" id="PRU00146"/>
    </source>
</evidence>
<evidence type="ECO:0000256" key="4">
    <source>
        <dbReference type="ARBA" id="ARBA00022771"/>
    </source>
</evidence>
<dbReference type="HOGENOM" id="CLU_1121145_0_0_1"/>
<evidence type="ECO:0000256" key="2">
    <source>
        <dbReference type="ARBA" id="ARBA00022723"/>
    </source>
</evidence>